<sequence length="513" mass="54487" precursor="true">MKCAGTTAALASVGALTTDSAGAATKAPSLTELSATKLAAMIADGQVSAEEVAEAHLKRIEEVNPNLNAIVQMNAEQVRSGARQADKELRKGVSRGPLHGVPFTIKDCISTKGIITTNGCPELREYIPKIDATVVKRLKKAGGILLGKTNVPEMCFGDTDNLVYGPTLNPYSHEHGPGGSSGGEAAIIAAGGSPFGIGTDIGGSIRSPAHCCGIAGLKPTNRLVPESGILSTFPLEVGGWNSVGPLARHAEDLYTVLQVIAGPDNVDSQTVPVPLHSPSSVAVERLRVAFFTDDGTSTPTAETLESVKRAVRALEASGVALVKEDRPPAISQAASLWIRAVIPQWATAMRYWQLEYATMGEADISEKRSPLTEFIFESLDMAYQNGNYGPDQKERNQRELHAFRAQMLQFFSSYDVLLSPVEAKPAAKLMTVDEVAQLPKRRFIPLLSEAMGGFYVTHNMTGWPAAVVRAGTSPEGLPIGVQIAAKPWHDHVAIAVAKLIEEELGGWQAPTGV</sequence>
<dbReference type="PIRSF" id="PIRSF001221">
    <property type="entry name" value="Amidase_fungi"/>
    <property type="match status" value="1"/>
</dbReference>
<dbReference type="RefSeq" id="WP_146528292.1">
    <property type="nucleotide sequence ID" value="NZ_SJPV01000007.1"/>
</dbReference>
<gene>
    <name evidence="3" type="primary">aam_1</name>
    <name evidence="3" type="ORF">Poly41_39910</name>
</gene>
<dbReference type="InterPro" id="IPR052739">
    <property type="entry name" value="FAAH2"/>
</dbReference>
<dbReference type="Gene3D" id="3.90.1300.10">
    <property type="entry name" value="Amidase signature (AS) domain"/>
    <property type="match status" value="1"/>
</dbReference>
<protein>
    <submittedName>
        <fullName evidence="3">Acylamidase</fullName>
        <ecNumber evidence="3">3.5.1.13</ecNumber>
    </submittedName>
</protein>
<dbReference type="Proteomes" id="UP000319143">
    <property type="component" value="Unassembled WGS sequence"/>
</dbReference>
<dbReference type="EMBL" id="SJPV01000007">
    <property type="protein sequence ID" value="TWU34848.1"/>
    <property type="molecule type" value="Genomic_DNA"/>
</dbReference>
<name>A0A5C6DDR1_9BACT</name>
<feature type="chain" id="PRO_5022756041" evidence="1">
    <location>
        <begin position="24"/>
        <end position="513"/>
    </location>
</feature>
<dbReference type="SUPFAM" id="SSF75304">
    <property type="entry name" value="Amidase signature (AS) enzymes"/>
    <property type="match status" value="1"/>
</dbReference>
<accession>A0A5C6DDR1</accession>
<dbReference type="EC" id="3.5.1.13" evidence="3"/>
<keyword evidence="3" id="KW-0378">Hydrolase</keyword>
<keyword evidence="1" id="KW-0732">Signal</keyword>
<dbReference type="GO" id="GO:0012505">
    <property type="term" value="C:endomembrane system"/>
    <property type="evidence" value="ECO:0007669"/>
    <property type="project" value="TreeGrafter"/>
</dbReference>
<feature type="domain" description="Amidase" evidence="2">
    <location>
        <begin position="51"/>
        <end position="491"/>
    </location>
</feature>
<evidence type="ECO:0000313" key="3">
    <source>
        <dbReference type="EMBL" id="TWU34848.1"/>
    </source>
</evidence>
<dbReference type="PANTHER" id="PTHR43372">
    <property type="entry name" value="FATTY-ACID AMIDE HYDROLASE"/>
    <property type="match status" value="1"/>
</dbReference>
<comment type="caution">
    <text evidence="3">The sequence shown here is derived from an EMBL/GenBank/DDBJ whole genome shotgun (WGS) entry which is preliminary data.</text>
</comment>
<evidence type="ECO:0000313" key="4">
    <source>
        <dbReference type="Proteomes" id="UP000319143"/>
    </source>
</evidence>
<evidence type="ECO:0000256" key="1">
    <source>
        <dbReference type="SAM" id="SignalP"/>
    </source>
</evidence>
<dbReference type="PANTHER" id="PTHR43372:SF4">
    <property type="entry name" value="FATTY-ACID AMIDE HYDROLASE 2"/>
    <property type="match status" value="1"/>
</dbReference>
<feature type="signal peptide" evidence="1">
    <location>
        <begin position="1"/>
        <end position="23"/>
    </location>
</feature>
<organism evidence="3 4">
    <name type="scientific">Novipirellula artificiosorum</name>
    <dbReference type="NCBI Taxonomy" id="2528016"/>
    <lineage>
        <taxon>Bacteria</taxon>
        <taxon>Pseudomonadati</taxon>
        <taxon>Planctomycetota</taxon>
        <taxon>Planctomycetia</taxon>
        <taxon>Pirellulales</taxon>
        <taxon>Pirellulaceae</taxon>
        <taxon>Novipirellula</taxon>
    </lineage>
</organism>
<dbReference type="PROSITE" id="PS00571">
    <property type="entry name" value="AMIDASES"/>
    <property type="match status" value="1"/>
</dbReference>
<dbReference type="AlphaFoldDB" id="A0A5C6DDR1"/>
<proteinExistence type="predicted"/>
<dbReference type="InterPro" id="IPR023631">
    <property type="entry name" value="Amidase_dom"/>
</dbReference>
<dbReference type="Pfam" id="PF01425">
    <property type="entry name" value="Amidase"/>
    <property type="match status" value="1"/>
</dbReference>
<dbReference type="OrthoDB" id="9811471at2"/>
<dbReference type="InterPro" id="IPR036928">
    <property type="entry name" value="AS_sf"/>
</dbReference>
<evidence type="ECO:0000259" key="2">
    <source>
        <dbReference type="Pfam" id="PF01425"/>
    </source>
</evidence>
<reference evidence="3 4" key="1">
    <citation type="submission" date="2019-02" db="EMBL/GenBank/DDBJ databases">
        <title>Deep-cultivation of Planctomycetes and their phenomic and genomic characterization uncovers novel biology.</title>
        <authorList>
            <person name="Wiegand S."/>
            <person name="Jogler M."/>
            <person name="Boedeker C."/>
            <person name="Pinto D."/>
            <person name="Vollmers J."/>
            <person name="Rivas-Marin E."/>
            <person name="Kohn T."/>
            <person name="Peeters S.H."/>
            <person name="Heuer A."/>
            <person name="Rast P."/>
            <person name="Oberbeckmann S."/>
            <person name="Bunk B."/>
            <person name="Jeske O."/>
            <person name="Meyerdierks A."/>
            <person name="Storesund J.E."/>
            <person name="Kallscheuer N."/>
            <person name="Luecker S."/>
            <person name="Lage O.M."/>
            <person name="Pohl T."/>
            <person name="Merkel B.J."/>
            <person name="Hornburger P."/>
            <person name="Mueller R.-W."/>
            <person name="Bruemmer F."/>
            <person name="Labrenz M."/>
            <person name="Spormann A.M."/>
            <person name="Op Den Camp H."/>
            <person name="Overmann J."/>
            <person name="Amann R."/>
            <person name="Jetten M.S.M."/>
            <person name="Mascher T."/>
            <person name="Medema M.H."/>
            <person name="Devos D.P."/>
            <person name="Kaster A.-K."/>
            <person name="Ovreas L."/>
            <person name="Rohde M."/>
            <person name="Galperin M.Y."/>
            <person name="Jogler C."/>
        </authorList>
    </citation>
    <scope>NUCLEOTIDE SEQUENCE [LARGE SCALE GENOMIC DNA]</scope>
    <source>
        <strain evidence="3 4">Poly41</strain>
    </source>
</reference>
<dbReference type="InterPro" id="IPR020556">
    <property type="entry name" value="Amidase_CS"/>
</dbReference>
<dbReference type="GO" id="GO:0047680">
    <property type="term" value="F:aryl-acylamidase activity"/>
    <property type="evidence" value="ECO:0007669"/>
    <property type="project" value="UniProtKB-EC"/>
</dbReference>
<keyword evidence="4" id="KW-1185">Reference proteome</keyword>